<evidence type="ECO:0000313" key="2">
    <source>
        <dbReference type="EMBL" id="OHA90766.1"/>
    </source>
</evidence>
<dbReference type="AlphaFoldDB" id="A0A1G2T0E9"/>
<evidence type="ECO:0000256" key="1">
    <source>
        <dbReference type="SAM" id="Phobius"/>
    </source>
</evidence>
<protein>
    <submittedName>
        <fullName evidence="2">Uncharacterized protein</fullName>
    </submittedName>
</protein>
<feature type="transmembrane region" description="Helical" evidence="1">
    <location>
        <begin position="313"/>
        <end position="331"/>
    </location>
</feature>
<keyword evidence="1" id="KW-1133">Transmembrane helix</keyword>
<accession>A0A1G2T0E9</accession>
<keyword evidence="1" id="KW-0472">Membrane</keyword>
<sequence>MGSFFLKIIFLRQTKEYVASIISAPPAISDLFIYCLYLELIGVRWKKAISTNLDVFIWFWVQYFRVSDAVLDYFSHKIEIDDVEKMLNEAEKKCRFPYISKAYLTKIGVTNEDLFSIHSHLLDYGSKKKSVDLIENFAINYQCLLDNLTLSNEKEKNIIKEIFIDASITMLKSHLLEKRYGPFADLEKARQVFNLKTSDYANILSKGHTQFCCDKKHSNDVKSFVISTLVFGQLIDDVIDLSRDFGTQINIFISTSATYFPKEFVRIKNLIDTHHSRNNISLLTLILYAPRTLIFVLVLILNSFFRMFIKRPLSSLLILIGVICLISKKLFKNENTKNNIYHYK</sequence>
<organism evidence="2 3">
    <name type="scientific">Candidatus Zambryskibacteria bacterium RIFCSPHIGHO2_01_FULL_44_22b</name>
    <dbReference type="NCBI Taxonomy" id="1802737"/>
    <lineage>
        <taxon>Bacteria</taxon>
        <taxon>Candidatus Zambryskiibacteriota</taxon>
    </lineage>
</organism>
<dbReference type="STRING" id="1802737.A2832_01435"/>
<dbReference type="Proteomes" id="UP000178538">
    <property type="component" value="Unassembled WGS sequence"/>
</dbReference>
<name>A0A1G2T0E9_9BACT</name>
<dbReference type="EMBL" id="MHVG01000016">
    <property type="protein sequence ID" value="OHA90766.1"/>
    <property type="molecule type" value="Genomic_DNA"/>
</dbReference>
<evidence type="ECO:0000313" key="3">
    <source>
        <dbReference type="Proteomes" id="UP000178538"/>
    </source>
</evidence>
<comment type="caution">
    <text evidence="2">The sequence shown here is derived from an EMBL/GenBank/DDBJ whole genome shotgun (WGS) entry which is preliminary data.</text>
</comment>
<reference evidence="2 3" key="1">
    <citation type="journal article" date="2016" name="Nat. Commun.">
        <title>Thousands of microbial genomes shed light on interconnected biogeochemical processes in an aquifer system.</title>
        <authorList>
            <person name="Anantharaman K."/>
            <person name="Brown C.T."/>
            <person name="Hug L.A."/>
            <person name="Sharon I."/>
            <person name="Castelle C.J."/>
            <person name="Probst A.J."/>
            <person name="Thomas B.C."/>
            <person name="Singh A."/>
            <person name="Wilkins M.J."/>
            <person name="Karaoz U."/>
            <person name="Brodie E.L."/>
            <person name="Williams K.H."/>
            <person name="Hubbard S.S."/>
            <person name="Banfield J.F."/>
        </authorList>
    </citation>
    <scope>NUCLEOTIDE SEQUENCE [LARGE SCALE GENOMIC DNA]</scope>
</reference>
<feature type="transmembrane region" description="Helical" evidence="1">
    <location>
        <begin position="280"/>
        <end position="301"/>
    </location>
</feature>
<gene>
    <name evidence="2" type="ORF">A2832_01435</name>
</gene>
<proteinExistence type="predicted"/>
<keyword evidence="1" id="KW-0812">Transmembrane</keyword>